<dbReference type="Proteomes" id="UP001259982">
    <property type="component" value="Unassembled WGS sequence"/>
</dbReference>
<dbReference type="SUPFAM" id="SSF55124">
    <property type="entry name" value="Nitrite/Sulfite reductase N-terminal domain-like"/>
    <property type="match status" value="2"/>
</dbReference>
<dbReference type="SUPFAM" id="SSF56014">
    <property type="entry name" value="Nitrite and sulphite reductase 4Fe-4S domain-like"/>
    <property type="match status" value="2"/>
</dbReference>
<comment type="pathway">
    <text evidence="11">Sulfur metabolism; hydrogen sulfide biosynthesis; hydrogen sulfide from sulfite (NADPH route): step 1/1.</text>
</comment>
<keyword evidence="3 11" id="KW-0028">Amino-acid biosynthesis</keyword>
<comment type="catalytic activity">
    <reaction evidence="11">
        <text>hydrogen sulfide + 3 NADP(+) + 3 H2O = sulfite + 3 NADPH + 4 H(+)</text>
        <dbReference type="Rhea" id="RHEA:13801"/>
        <dbReference type="ChEBI" id="CHEBI:15377"/>
        <dbReference type="ChEBI" id="CHEBI:15378"/>
        <dbReference type="ChEBI" id="CHEBI:17359"/>
        <dbReference type="ChEBI" id="CHEBI:29919"/>
        <dbReference type="ChEBI" id="CHEBI:57783"/>
        <dbReference type="ChEBI" id="CHEBI:58349"/>
        <dbReference type="EC" id="1.8.1.2"/>
    </reaction>
</comment>
<comment type="cofactor">
    <cofactor evidence="11">
        <name>[4Fe-4S] cluster</name>
        <dbReference type="ChEBI" id="CHEBI:49883"/>
    </cofactor>
    <text evidence="11">Binds 1 [4Fe-4S] cluster per subunit.</text>
</comment>
<evidence type="ECO:0000259" key="12">
    <source>
        <dbReference type="Pfam" id="PF01077"/>
    </source>
</evidence>
<comment type="subunit">
    <text evidence="11">Alpha(8)-beta(8). The alpha component is a flavoprotein, the beta component is a hemoprotein.</text>
</comment>
<keyword evidence="8 11" id="KW-0408">Iron</keyword>
<dbReference type="Pfam" id="PF03460">
    <property type="entry name" value="NIR_SIR_ferr"/>
    <property type="match status" value="2"/>
</dbReference>
<reference evidence="14 15" key="1">
    <citation type="submission" date="2023-09" db="EMBL/GenBank/DDBJ databases">
        <authorList>
            <person name="Rey-Velasco X."/>
        </authorList>
    </citation>
    <scope>NUCLEOTIDE SEQUENCE [LARGE SCALE GENOMIC DNA]</scope>
    <source>
        <strain evidence="14 15">P385</strain>
    </source>
</reference>
<keyword evidence="6 11" id="KW-0521">NADP</keyword>
<gene>
    <name evidence="11 14" type="primary">cysI</name>
    <name evidence="14" type="ORF">RM531_12435</name>
</gene>
<organism evidence="14 15">
    <name type="scientific">Spectribacter acetivorans</name>
    <dbReference type="NCBI Taxonomy" id="3075603"/>
    <lineage>
        <taxon>Bacteria</taxon>
        <taxon>Pseudomonadati</taxon>
        <taxon>Pseudomonadota</taxon>
        <taxon>Gammaproteobacteria</taxon>
        <taxon>Salinisphaerales</taxon>
        <taxon>Salinisphaeraceae</taxon>
        <taxon>Spectribacter</taxon>
    </lineage>
</organism>
<dbReference type="EMBL" id="JAVRHY010000012">
    <property type="protein sequence ID" value="MDT0619284.1"/>
    <property type="molecule type" value="Genomic_DNA"/>
</dbReference>
<dbReference type="Gene3D" id="3.30.413.10">
    <property type="entry name" value="Sulfite Reductase Hemoprotein, domain 1"/>
    <property type="match status" value="2"/>
</dbReference>
<dbReference type="InterPro" id="IPR045169">
    <property type="entry name" value="NO2/SO3_Rdtase_4Fe4S_prot"/>
</dbReference>
<dbReference type="PANTHER" id="PTHR11493">
    <property type="entry name" value="SULFITE REDUCTASE [NADPH] SUBUNIT BETA-RELATED"/>
    <property type="match status" value="1"/>
</dbReference>
<feature type="binding site" description="axial binding residue" evidence="11">
    <location>
        <position position="477"/>
    </location>
    <ligand>
        <name>siroheme</name>
        <dbReference type="ChEBI" id="CHEBI:60052"/>
    </ligand>
    <ligandPart>
        <name>Fe</name>
        <dbReference type="ChEBI" id="CHEBI:18248"/>
    </ligandPart>
</feature>
<dbReference type="NCBIfam" id="NF010029">
    <property type="entry name" value="PRK13504.1"/>
    <property type="match status" value="1"/>
</dbReference>
<evidence type="ECO:0000256" key="11">
    <source>
        <dbReference type="HAMAP-Rule" id="MF_01540"/>
    </source>
</evidence>
<feature type="domain" description="Nitrite/Sulfite reductase ferredoxin-like" evidence="13">
    <location>
        <begin position="68"/>
        <end position="131"/>
    </location>
</feature>
<evidence type="ECO:0000256" key="9">
    <source>
        <dbReference type="ARBA" id="ARBA00023014"/>
    </source>
</evidence>
<feature type="binding site" evidence="11">
    <location>
        <position position="434"/>
    </location>
    <ligand>
        <name>[4Fe-4S] cluster</name>
        <dbReference type="ChEBI" id="CHEBI:49883"/>
    </ligand>
</feature>
<evidence type="ECO:0000256" key="6">
    <source>
        <dbReference type="ARBA" id="ARBA00022857"/>
    </source>
</evidence>
<dbReference type="InterPro" id="IPR045854">
    <property type="entry name" value="NO2/SO3_Rdtase_4Fe4S_sf"/>
</dbReference>
<dbReference type="GO" id="GO:0004783">
    <property type="term" value="F:sulfite reductase (NADPH) activity"/>
    <property type="evidence" value="ECO:0007669"/>
    <property type="project" value="UniProtKB-EC"/>
</dbReference>
<feature type="binding site" evidence="11">
    <location>
        <position position="473"/>
    </location>
    <ligand>
        <name>[4Fe-4S] cluster</name>
        <dbReference type="ChEBI" id="CHEBI:49883"/>
    </ligand>
</feature>
<dbReference type="InterPro" id="IPR005117">
    <property type="entry name" value="NiRdtase/SiRdtase_haem-b_fer"/>
</dbReference>
<proteinExistence type="inferred from homology"/>
<accession>A0ABU3B9Y1</accession>
<feature type="domain" description="Nitrite/sulphite reductase 4Fe-4S" evidence="12">
    <location>
        <begin position="171"/>
        <end position="321"/>
    </location>
</feature>
<comment type="cofactor">
    <cofactor evidence="11">
        <name>siroheme</name>
        <dbReference type="ChEBI" id="CHEBI:60052"/>
    </cofactor>
    <text evidence="11">Binds 1 siroheme per subunit.</text>
</comment>
<keyword evidence="10 11" id="KW-0198">Cysteine biosynthesis</keyword>
<comment type="function">
    <text evidence="11">Component of the sulfite reductase complex that catalyzes the 6-electron reduction of sulfite to sulfide. This is one of several activities required for the biosynthesis of L-cysteine from sulfate.</text>
</comment>
<keyword evidence="2 11" id="KW-0004">4Fe-4S</keyword>
<evidence type="ECO:0000256" key="3">
    <source>
        <dbReference type="ARBA" id="ARBA00022605"/>
    </source>
</evidence>
<evidence type="ECO:0000256" key="5">
    <source>
        <dbReference type="ARBA" id="ARBA00022723"/>
    </source>
</evidence>
<name>A0ABU3B9Y1_9GAMM</name>
<dbReference type="InterPro" id="IPR006067">
    <property type="entry name" value="NO2/SO3_Rdtase_4Fe4S_dom"/>
</dbReference>
<feature type="binding site" evidence="11">
    <location>
        <position position="428"/>
    </location>
    <ligand>
        <name>[4Fe-4S] cluster</name>
        <dbReference type="ChEBI" id="CHEBI:49883"/>
    </ligand>
</feature>
<dbReference type="HAMAP" id="MF_01540">
    <property type="entry name" value="CysI"/>
    <property type="match status" value="1"/>
</dbReference>
<evidence type="ECO:0000256" key="4">
    <source>
        <dbReference type="ARBA" id="ARBA00022617"/>
    </source>
</evidence>
<dbReference type="PRINTS" id="PR00397">
    <property type="entry name" value="SIROHAEM"/>
</dbReference>
<evidence type="ECO:0000256" key="1">
    <source>
        <dbReference type="ARBA" id="ARBA00010429"/>
    </source>
</evidence>
<keyword evidence="15" id="KW-1185">Reference proteome</keyword>
<evidence type="ECO:0000256" key="2">
    <source>
        <dbReference type="ARBA" id="ARBA00022485"/>
    </source>
</evidence>
<feature type="domain" description="Nitrite/Sulfite reductase ferredoxin-like" evidence="13">
    <location>
        <begin position="342"/>
        <end position="408"/>
    </location>
</feature>
<keyword evidence="5 11" id="KW-0479">Metal-binding</keyword>
<keyword evidence="7 11" id="KW-0560">Oxidoreductase</keyword>
<dbReference type="InterPro" id="IPR006066">
    <property type="entry name" value="NO2/SO3_Rdtase_FeS/sirohaem_BS"/>
</dbReference>
<dbReference type="InterPro" id="IPR011786">
    <property type="entry name" value="CysI"/>
</dbReference>
<dbReference type="PROSITE" id="PS00365">
    <property type="entry name" value="NIR_SIR"/>
    <property type="match status" value="1"/>
</dbReference>
<comment type="caution">
    <text evidence="14">The sequence shown here is derived from an EMBL/GenBank/DDBJ whole genome shotgun (WGS) entry which is preliminary data.</text>
</comment>
<evidence type="ECO:0000256" key="8">
    <source>
        <dbReference type="ARBA" id="ARBA00023004"/>
    </source>
</evidence>
<dbReference type="PANTHER" id="PTHR11493:SF47">
    <property type="entry name" value="SULFITE REDUCTASE [NADPH] SUBUNIT BETA"/>
    <property type="match status" value="1"/>
</dbReference>
<evidence type="ECO:0000256" key="10">
    <source>
        <dbReference type="ARBA" id="ARBA00023192"/>
    </source>
</evidence>
<dbReference type="RefSeq" id="WP_311659664.1">
    <property type="nucleotide sequence ID" value="NZ_JAVRHY010000012.1"/>
</dbReference>
<dbReference type="EC" id="1.8.1.2" evidence="11"/>
<protein>
    <recommendedName>
        <fullName evidence="11">Sulfite reductase [NADPH] hemoprotein beta-component</fullName>
        <shortName evidence="11">SiR-HP</shortName>
        <shortName evidence="11">SiRHP</shortName>
        <ecNumber evidence="11">1.8.1.2</ecNumber>
    </recommendedName>
</protein>
<keyword evidence="9 11" id="KW-0411">Iron-sulfur</keyword>
<evidence type="ECO:0000256" key="7">
    <source>
        <dbReference type="ARBA" id="ARBA00023002"/>
    </source>
</evidence>
<dbReference type="NCBIfam" id="TIGR02041">
    <property type="entry name" value="CysI"/>
    <property type="match status" value="1"/>
</dbReference>
<evidence type="ECO:0000313" key="14">
    <source>
        <dbReference type="EMBL" id="MDT0619284.1"/>
    </source>
</evidence>
<comment type="similarity">
    <text evidence="1 11">Belongs to the nitrite and sulfite reductase 4Fe-4S domain family.</text>
</comment>
<evidence type="ECO:0000259" key="13">
    <source>
        <dbReference type="Pfam" id="PF03460"/>
    </source>
</evidence>
<sequence length="569" mass="63408">MPEIQPDFNDVEHIKSRSNYLRGTIAESLADRATGAVADDDTQLTKFHGFYQQDDRDLRAERKQQKLEPHYQFMVRLRLPGGVLTASQWLALDEIARIYANGTLRVTTRQTFQYHGVFKEHLKPLLQAVDAAGLDAKGGCGDVNRNVVANTNPHRSRLHAEVHDWTHRISEHLLWRSKAYEELWLDGESSGEPDHEPLYGSQYLPRKFKVAIAIPPENDSDVYANDLGFIAIADGDELLGFNVSVGGGMGATYGEPTTYPRLGSVIGFCTPDQVLAVSEHVIGIQRDYGDRVNRKRARFKYTLDDNGLDWFESELTNRLGFSLEPAREAMFTGNGDRFGWTQGDDGRWHLTLLIENGRIADFEHQQLMTGLRELAGVHRGEFRLTCNQNLIVANVDEADRAAIQAIVDQYSLDGGGRQTALRQAAMACVAFPTCGLAMAESERYLPGFIGKLDAVMADAGLDDKAIVIRMTGCPNGCARPYLGEIAFTGKAPGKYNLYLGASFTGDRLNKLYRENIGEDEIMAELVPMIHRYAAEREPGEHFGDFAVRVGIIHPTREGRFFHEDVGDAA</sequence>
<evidence type="ECO:0000313" key="15">
    <source>
        <dbReference type="Proteomes" id="UP001259982"/>
    </source>
</evidence>
<dbReference type="Pfam" id="PF01077">
    <property type="entry name" value="NIR_SIR"/>
    <property type="match status" value="1"/>
</dbReference>
<feature type="binding site" evidence="11">
    <location>
        <position position="477"/>
    </location>
    <ligand>
        <name>[4Fe-4S] cluster</name>
        <dbReference type="ChEBI" id="CHEBI:49883"/>
    </ligand>
</feature>
<keyword evidence="4 11" id="KW-0349">Heme</keyword>
<dbReference type="InterPro" id="IPR036136">
    <property type="entry name" value="Nit/Sulf_reduc_fer-like_dom_sf"/>
</dbReference>